<evidence type="ECO:0000259" key="6">
    <source>
        <dbReference type="Pfam" id="PF00441"/>
    </source>
</evidence>
<dbReference type="Gene3D" id="2.40.110.10">
    <property type="entry name" value="Butyryl-CoA Dehydrogenase, subunit A, domain 2"/>
    <property type="match status" value="1"/>
</dbReference>
<dbReference type="Gene3D" id="1.10.540.10">
    <property type="entry name" value="Acyl-CoA dehydrogenase/oxidase, N-terminal domain"/>
    <property type="match status" value="1"/>
</dbReference>
<dbReference type="GO" id="GO:0016491">
    <property type="term" value="F:oxidoreductase activity"/>
    <property type="evidence" value="ECO:0007669"/>
    <property type="project" value="UniProtKB-KW"/>
</dbReference>
<feature type="domain" description="Acyl-CoA dehydrogenase/oxidase N-terminal" evidence="7">
    <location>
        <begin position="7"/>
        <end position="119"/>
    </location>
</feature>
<reference evidence="8 9" key="1">
    <citation type="journal article" date="2015" name="Int. J. Syst. Evol. Microbiol.">
        <title>Amycolatopsis rhabdoformis sp. nov., an actinomycete isolated from a tropical forest soil.</title>
        <authorList>
            <person name="Souza W.R."/>
            <person name="Silva R.E."/>
            <person name="Goodfellow M."/>
            <person name="Busarakam K."/>
            <person name="Figueiro F.S."/>
            <person name="Ferreira D."/>
            <person name="Rodrigues-Filho E."/>
            <person name="Moraes L.A.B."/>
            <person name="Zucchi T.D."/>
        </authorList>
    </citation>
    <scope>NUCLEOTIDE SEQUENCE [LARGE SCALE GENOMIC DNA]</scope>
    <source>
        <strain evidence="8 9">NCIMB 14900</strain>
    </source>
</reference>
<keyword evidence="3" id="KW-0285">Flavoprotein</keyword>
<dbReference type="RefSeq" id="WP_326835371.1">
    <property type="nucleotide sequence ID" value="NZ_CP142149.1"/>
</dbReference>
<comment type="similarity">
    <text evidence="2">Belongs to the acyl-CoA dehydrogenase family.</text>
</comment>
<dbReference type="InterPro" id="IPR046373">
    <property type="entry name" value="Acyl-CoA_Oxase/DH_mid-dom_sf"/>
</dbReference>
<comment type="cofactor">
    <cofactor evidence="1">
        <name>FAD</name>
        <dbReference type="ChEBI" id="CHEBI:57692"/>
    </cofactor>
</comment>
<dbReference type="Proteomes" id="UP001330812">
    <property type="component" value="Chromosome"/>
</dbReference>
<evidence type="ECO:0000313" key="8">
    <source>
        <dbReference type="EMBL" id="WSE32564.1"/>
    </source>
</evidence>
<evidence type="ECO:0000256" key="3">
    <source>
        <dbReference type="ARBA" id="ARBA00022630"/>
    </source>
</evidence>
<keyword evidence="5 8" id="KW-0560">Oxidoreductase</keyword>
<dbReference type="PANTHER" id="PTHR43884">
    <property type="entry name" value="ACYL-COA DEHYDROGENASE"/>
    <property type="match status" value="1"/>
</dbReference>
<dbReference type="InterPro" id="IPR009100">
    <property type="entry name" value="AcylCoA_DH/oxidase_NM_dom_sf"/>
</dbReference>
<keyword evidence="9" id="KW-1185">Reference proteome</keyword>
<dbReference type="InterPro" id="IPR009075">
    <property type="entry name" value="AcylCo_DH/oxidase_C"/>
</dbReference>
<dbReference type="Pfam" id="PF02771">
    <property type="entry name" value="Acyl-CoA_dh_N"/>
    <property type="match status" value="1"/>
</dbReference>
<dbReference type="EC" id="1.-.-.-" evidence="8"/>
<gene>
    <name evidence="8" type="ORF">VSH64_10650</name>
</gene>
<protein>
    <submittedName>
        <fullName evidence="8">Acyl-CoA dehydrogenase family protein</fullName>
        <ecNumber evidence="8">1.-.-.-</ecNumber>
    </submittedName>
</protein>
<evidence type="ECO:0000256" key="1">
    <source>
        <dbReference type="ARBA" id="ARBA00001974"/>
    </source>
</evidence>
<feature type="domain" description="Acyl-CoA dehydrogenase/oxidase C-terminal" evidence="6">
    <location>
        <begin position="218"/>
        <end position="357"/>
    </location>
</feature>
<evidence type="ECO:0000313" key="9">
    <source>
        <dbReference type="Proteomes" id="UP001330812"/>
    </source>
</evidence>
<evidence type="ECO:0000259" key="7">
    <source>
        <dbReference type="Pfam" id="PF02771"/>
    </source>
</evidence>
<dbReference type="InterPro" id="IPR036250">
    <property type="entry name" value="AcylCo_DH-like_C"/>
</dbReference>
<dbReference type="SUPFAM" id="SSF56645">
    <property type="entry name" value="Acyl-CoA dehydrogenase NM domain-like"/>
    <property type="match status" value="1"/>
</dbReference>
<proteinExistence type="inferred from homology"/>
<accession>A0ABZ1IDM3</accession>
<organism evidence="8 9">
    <name type="scientific">Amycolatopsis rhabdoformis</name>
    <dbReference type="NCBI Taxonomy" id="1448059"/>
    <lineage>
        <taxon>Bacteria</taxon>
        <taxon>Bacillati</taxon>
        <taxon>Actinomycetota</taxon>
        <taxon>Actinomycetes</taxon>
        <taxon>Pseudonocardiales</taxon>
        <taxon>Pseudonocardiaceae</taxon>
        <taxon>Amycolatopsis</taxon>
    </lineage>
</organism>
<evidence type="ECO:0000256" key="5">
    <source>
        <dbReference type="ARBA" id="ARBA00023002"/>
    </source>
</evidence>
<dbReference type="Gene3D" id="1.20.140.10">
    <property type="entry name" value="Butyryl-CoA Dehydrogenase, subunit A, domain 3"/>
    <property type="match status" value="1"/>
</dbReference>
<dbReference type="PANTHER" id="PTHR43884:SF20">
    <property type="entry name" value="ACYL-COA DEHYDROGENASE FADE28"/>
    <property type="match status" value="1"/>
</dbReference>
<dbReference type="EMBL" id="CP142149">
    <property type="protein sequence ID" value="WSE32564.1"/>
    <property type="molecule type" value="Genomic_DNA"/>
</dbReference>
<keyword evidence="4" id="KW-0274">FAD</keyword>
<dbReference type="InterPro" id="IPR037069">
    <property type="entry name" value="AcylCoA_DH/ox_N_sf"/>
</dbReference>
<evidence type="ECO:0000256" key="4">
    <source>
        <dbReference type="ARBA" id="ARBA00022827"/>
    </source>
</evidence>
<dbReference type="CDD" id="cd00567">
    <property type="entry name" value="ACAD"/>
    <property type="match status" value="1"/>
</dbReference>
<dbReference type="Pfam" id="PF00441">
    <property type="entry name" value="Acyl-CoA_dh_1"/>
    <property type="match status" value="1"/>
</dbReference>
<sequence>MSLQHRPEHDELRATLRGFLADRMAEPAVRSDVDTEPGYRAEVWRQFCAQLGVAAIAVPEQYGGGGFGQVELGIVLEETGAALATMPLLATAVLGAGLLLASGDDACCAELLPGVAEGETTLAVAVQGHGTAWAGPQEPVLATGTGTGWTLRGEVSFVLDGASADHLLVVGRHDAGASVFLVAGTDVERTPMTTLDETRKQAVVRFAGAPARLVGTPGDGDRALAHTLVRARAALAAESVGVCRRMLEMAVGYAKVREQFGRPIGSFQAVKHLCSTMLIETELATSATRMAADALDAAVPDAELQVAAAAAATADTLDLVAAEMIEVFGGIGFTWEHPAHLYYKRAVSSARLWGGSARLRAAIFEGAAR</sequence>
<dbReference type="SUPFAM" id="SSF47203">
    <property type="entry name" value="Acyl-CoA dehydrogenase C-terminal domain-like"/>
    <property type="match status" value="1"/>
</dbReference>
<name>A0ABZ1IDM3_9PSEU</name>
<dbReference type="InterPro" id="IPR013786">
    <property type="entry name" value="AcylCoA_DH/ox_N"/>
</dbReference>
<evidence type="ECO:0000256" key="2">
    <source>
        <dbReference type="ARBA" id="ARBA00009347"/>
    </source>
</evidence>